<proteinExistence type="predicted"/>
<dbReference type="AlphaFoldDB" id="A0A7J6VUE8"/>
<evidence type="ECO:0000313" key="1">
    <source>
        <dbReference type="EMBL" id="KAF5188724.1"/>
    </source>
</evidence>
<gene>
    <name evidence="1" type="ORF">FRX31_021684</name>
</gene>
<keyword evidence="2" id="KW-1185">Reference proteome</keyword>
<organism evidence="1 2">
    <name type="scientific">Thalictrum thalictroides</name>
    <name type="common">Rue-anemone</name>
    <name type="synonym">Anemone thalictroides</name>
    <dbReference type="NCBI Taxonomy" id="46969"/>
    <lineage>
        <taxon>Eukaryota</taxon>
        <taxon>Viridiplantae</taxon>
        <taxon>Streptophyta</taxon>
        <taxon>Embryophyta</taxon>
        <taxon>Tracheophyta</taxon>
        <taxon>Spermatophyta</taxon>
        <taxon>Magnoliopsida</taxon>
        <taxon>Ranunculales</taxon>
        <taxon>Ranunculaceae</taxon>
        <taxon>Thalictroideae</taxon>
        <taxon>Thalictrum</taxon>
    </lineage>
</organism>
<name>A0A7J6VUE8_THATH</name>
<evidence type="ECO:0000313" key="2">
    <source>
        <dbReference type="Proteomes" id="UP000554482"/>
    </source>
</evidence>
<accession>A0A7J6VUE8</accession>
<comment type="caution">
    <text evidence="1">The sequence shown here is derived from an EMBL/GenBank/DDBJ whole genome shotgun (WGS) entry which is preliminary data.</text>
</comment>
<sequence length="178" mass="20328">MSSDHGRAGVDLVFEVQTARTRKIQGGPSFLSPNRFDQLQVEVVNSETISLLNIVSPVHHPRQQITDSERSEQMYDVERHIQAMEDHIQNSATVSVKGKEIIVDSLQEAEQIEVVTESLYNCKSRVDLINWIRWLVIPLGKEMGLSTTIQQSGQERMFEDLITPSIYKYMLIRIVVCD</sequence>
<protein>
    <submittedName>
        <fullName evidence="1">Uncharacterized protein</fullName>
    </submittedName>
</protein>
<dbReference type="EMBL" id="JABWDY010026385">
    <property type="protein sequence ID" value="KAF5188724.1"/>
    <property type="molecule type" value="Genomic_DNA"/>
</dbReference>
<dbReference type="Proteomes" id="UP000554482">
    <property type="component" value="Unassembled WGS sequence"/>
</dbReference>
<reference evidence="1 2" key="1">
    <citation type="submission" date="2020-06" db="EMBL/GenBank/DDBJ databases">
        <title>Transcriptomic and genomic resources for Thalictrum thalictroides and T. hernandezii: Facilitating candidate gene discovery in an emerging model plant lineage.</title>
        <authorList>
            <person name="Arias T."/>
            <person name="Riano-Pachon D.M."/>
            <person name="Di Stilio V.S."/>
        </authorList>
    </citation>
    <scope>NUCLEOTIDE SEQUENCE [LARGE SCALE GENOMIC DNA]</scope>
    <source>
        <strain evidence="2">cv. WT478/WT964</strain>
        <tissue evidence="1">Leaves</tissue>
    </source>
</reference>